<reference evidence="4" key="2">
    <citation type="submission" date="2021-04" db="EMBL/GenBank/DDBJ databases">
        <authorList>
            <person name="Podell S."/>
        </authorList>
    </citation>
    <scope>NUCLEOTIDE SEQUENCE</scope>
    <source>
        <strain evidence="4">Hildebrandi</strain>
    </source>
</reference>
<proteinExistence type="predicted"/>
<protein>
    <submittedName>
        <fullName evidence="4">PAP2 superfamily protein</fullName>
    </submittedName>
</protein>
<evidence type="ECO:0000313" key="5">
    <source>
        <dbReference type="Proteomes" id="UP000693970"/>
    </source>
</evidence>
<dbReference type="InterPro" id="IPR055311">
    <property type="entry name" value="PDCT1/2-like"/>
</dbReference>
<dbReference type="OrthoDB" id="1921278at2759"/>
<dbReference type="GO" id="GO:0004142">
    <property type="term" value="F:diacylglycerol cholinephosphotransferase activity"/>
    <property type="evidence" value="ECO:0007669"/>
    <property type="project" value="TreeGrafter"/>
</dbReference>
<keyword evidence="5" id="KW-1185">Reference proteome</keyword>
<sequence length="453" mass="51180">MGKTTEKENEFILRDDKNSSGKTTEKEKECILRDDKNSNAEEHDDETPGVFSIRELSGNSSSDILRKLKEQLDNHLPSFFSTHEEEAAPDKEESNTGETTAVSEQFKRATPAIKTKAKHALAVVSQVEEAELRERQEKIIWRDFSFLVIALMLGCIMSFVEMNIADAEIRGGGPEDKSRGGIVDAGFILTKPLHDYLEKNRGVNDLLAAINSLIGVFGPFIYMVYQTTWVGDFDPIFRYLTISAMRSICGWVTFLPPDKSYLASHYDFPDIAQCLIKDCGDPTNEEIQPFVTFFSGHVATLVICANHMYLNGFRNLGIFLHFFDIFQIIRLLATRGHYSIDIVIGWYMAIHVSNVAGRLGRHFSKGDKSLRDLLVPVSRKAAFEQMTGVTPIKEDLQASRYLEDPNTKKLYESLLKETDDPKDIAEPAARIMAESVMDSFLETIKDYESKKNE</sequence>
<evidence type="ECO:0000313" key="4">
    <source>
        <dbReference type="EMBL" id="KAG7373418.1"/>
    </source>
</evidence>
<dbReference type="Proteomes" id="UP000693970">
    <property type="component" value="Unassembled WGS sequence"/>
</dbReference>
<dbReference type="PANTHER" id="PTHR34674:SF1">
    <property type="entry name" value="PHOSPHATIDYLCHOLINE:DIACYLGLYCEROL CHOLINEPHOSPHOTRANSFERASE 1-RELATED"/>
    <property type="match status" value="1"/>
</dbReference>
<dbReference type="Pfam" id="PF24788">
    <property type="entry name" value="AtPDCT1_2"/>
    <property type="match status" value="1"/>
</dbReference>
<accession>A0A9K3M346</accession>
<gene>
    <name evidence="4" type="ORF">IV203_034142</name>
</gene>
<feature type="domain" description="AtPDCT1/2 transmembrane" evidence="3">
    <location>
        <begin position="184"/>
        <end position="357"/>
    </location>
</feature>
<evidence type="ECO:0000256" key="2">
    <source>
        <dbReference type="SAM" id="Phobius"/>
    </source>
</evidence>
<dbReference type="PANTHER" id="PTHR34674">
    <property type="entry name" value="PHOSPHATIDYLCHOLINE:DIACYLGLYCEROL CHOLINEPHOSPHOTRANSFERASE 1-RELATED"/>
    <property type="match status" value="1"/>
</dbReference>
<feature type="transmembrane region" description="Helical" evidence="2">
    <location>
        <begin position="206"/>
        <end position="225"/>
    </location>
</feature>
<evidence type="ECO:0000256" key="1">
    <source>
        <dbReference type="SAM" id="MobiDB-lite"/>
    </source>
</evidence>
<reference evidence="4" key="1">
    <citation type="journal article" date="2021" name="Sci. Rep.">
        <title>Diploid genomic architecture of Nitzschia inconspicua, an elite biomass production diatom.</title>
        <authorList>
            <person name="Oliver A."/>
            <person name="Podell S."/>
            <person name="Pinowska A."/>
            <person name="Traller J.C."/>
            <person name="Smith S.R."/>
            <person name="McClure R."/>
            <person name="Beliaev A."/>
            <person name="Bohutskyi P."/>
            <person name="Hill E.A."/>
            <person name="Rabines A."/>
            <person name="Zheng H."/>
            <person name="Allen L.Z."/>
            <person name="Kuo A."/>
            <person name="Grigoriev I.V."/>
            <person name="Allen A.E."/>
            <person name="Hazlebeck D."/>
            <person name="Allen E.E."/>
        </authorList>
    </citation>
    <scope>NUCLEOTIDE SEQUENCE</scope>
    <source>
        <strain evidence="4">Hildebrandi</strain>
    </source>
</reference>
<evidence type="ECO:0000259" key="3">
    <source>
        <dbReference type="Pfam" id="PF24788"/>
    </source>
</evidence>
<comment type="caution">
    <text evidence="4">The sequence shown here is derived from an EMBL/GenBank/DDBJ whole genome shotgun (WGS) entry which is preliminary data.</text>
</comment>
<dbReference type="EMBL" id="JAGRRH010000002">
    <property type="protein sequence ID" value="KAG7373418.1"/>
    <property type="molecule type" value="Genomic_DNA"/>
</dbReference>
<organism evidence="4 5">
    <name type="scientific">Nitzschia inconspicua</name>
    <dbReference type="NCBI Taxonomy" id="303405"/>
    <lineage>
        <taxon>Eukaryota</taxon>
        <taxon>Sar</taxon>
        <taxon>Stramenopiles</taxon>
        <taxon>Ochrophyta</taxon>
        <taxon>Bacillariophyta</taxon>
        <taxon>Bacillariophyceae</taxon>
        <taxon>Bacillariophycidae</taxon>
        <taxon>Bacillariales</taxon>
        <taxon>Bacillariaceae</taxon>
        <taxon>Nitzschia</taxon>
    </lineage>
</organism>
<feature type="region of interest" description="Disordered" evidence="1">
    <location>
        <begin position="1"/>
        <end position="54"/>
    </location>
</feature>
<keyword evidence="2" id="KW-0812">Transmembrane</keyword>
<dbReference type="InterPro" id="IPR056361">
    <property type="entry name" value="AtPDCT1_2_TM_dom"/>
</dbReference>
<dbReference type="AlphaFoldDB" id="A0A9K3M346"/>
<keyword evidence="2" id="KW-1133">Transmembrane helix</keyword>
<keyword evidence="2" id="KW-0472">Membrane</keyword>
<name>A0A9K3M346_9STRA</name>
<feature type="compositionally biased region" description="Basic and acidic residues" evidence="1">
    <location>
        <begin position="1"/>
        <end position="41"/>
    </location>
</feature>